<dbReference type="GO" id="GO:0070916">
    <property type="term" value="C:inositol phosphoceramide synthase complex"/>
    <property type="evidence" value="ECO:0007669"/>
    <property type="project" value="TreeGrafter"/>
</dbReference>
<keyword evidence="4" id="KW-1185">Reference proteome</keyword>
<feature type="transmembrane region" description="Helical" evidence="2">
    <location>
        <begin position="187"/>
        <end position="211"/>
    </location>
</feature>
<dbReference type="EMBL" id="KV407457">
    <property type="protein sequence ID" value="KZF23241.1"/>
    <property type="molecule type" value="Genomic_DNA"/>
</dbReference>
<organism evidence="3 4">
    <name type="scientific">Xylona heveae (strain CBS 132557 / TC161)</name>
    <dbReference type="NCBI Taxonomy" id="1328760"/>
    <lineage>
        <taxon>Eukaryota</taxon>
        <taxon>Fungi</taxon>
        <taxon>Dikarya</taxon>
        <taxon>Ascomycota</taxon>
        <taxon>Pezizomycotina</taxon>
        <taxon>Xylonomycetes</taxon>
        <taxon>Xylonales</taxon>
        <taxon>Xylonaceae</taxon>
        <taxon>Xylona</taxon>
    </lineage>
</organism>
<feature type="transmembrane region" description="Helical" evidence="2">
    <location>
        <begin position="90"/>
        <end position="114"/>
    </location>
</feature>
<dbReference type="STRING" id="1328760.A0A165HB43"/>
<evidence type="ECO:0000256" key="1">
    <source>
        <dbReference type="SAM" id="MobiDB-lite"/>
    </source>
</evidence>
<evidence type="ECO:0000313" key="3">
    <source>
        <dbReference type="EMBL" id="KZF23241.1"/>
    </source>
</evidence>
<keyword evidence="2" id="KW-0812">Transmembrane</keyword>
<evidence type="ECO:0000256" key="2">
    <source>
        <dbReference type="SAM" id="Phobius"/>
    </source>
</evidence>
<proteinExistence type="predicted"/>
<keyword evidence="2" id="KW-0472">Membrane</keyword>
<sequence length="341" mass="36535">MGPLLRLFRLPRPKSFLYLMSLRTGTELITLSVAINKVSAIFGLLAILTGVHLSPMQLSMYIYSLIVLSLMVFLAPAIRKQDPLRCLALAWLYILDSAINAAYTAAFGVTWFLVLSQQHSGSNAGEATPGGKTMDDAAGFTNPKYNVSRVDVVATPAAGLTAGQDAVAIGQGNSGSLGSGVLQPESVFSITLISALWAVRLYFVLVVMAYARSVIRQHVFMQSSTSRNNKFYAPTPLAGTDDDGDMADNPFADGAPAGSGWQGRVGRAMVAIGRSYWLGGAAHDPTDDVWARGMGGKFRRTAETYGPVERERRRRSGTGPPAPATPLTQANHSIELQEARP</sequence>
<name>A0A165HB43_XYLHT</name>
<reference evidence="3 4" key="1">
    <citation type="journal article" date="2016" name="Fungal Biol.">
        <title>The genome of Xylona heveae provides a window into fungal endophytism.</title>
        <authorList>
            <person name="Gazis R."/>
            <person name="Kuo A."/>
            <person name="Riley R."/>
            <person name="LaButti K."/>
            <person name="Lipzen A."/>
            <person name="Lin J."/>
            <person name="Amirebrahimi M."/>
            <person name="Hesse C.N."/>
            <person name="Spatafora J.W."/>
            <person name="Henrissat B."/>
            <person name="Hainaut M."/>
            <person name="Grigoriev I.V."/>
            <person name="Hibbett D.S."/>
        </authorList>
    </citation>
    <scope>NUCLEOTIDE SEQUENCE [LARGE SCALE GENOMIC DNA]</scope>
    <source>
        <strain evidence="3 4">TC161</strain>
    </source>
</reference>
<feature type="region of interest" description="Disordered" evidence="1">
    <location>
        <begin position="300"/>
        <end position="341"/>
    </location>
</feature>
<feature type="transmembrane region" description="Helical" evidence="2">
    <location>
        <begin position="28"/>
        <end position="48"/>
    </location>
</feature>
<dbReference type="InParanoid" id="A0A165HB43"/>
<dbReference type="RefSeq" id="XP_018188796.1">
    <property type="nucleotide sequence ID" value="XM_018330976.1"/>
</dbReference>
<dbReference type="GO" id="GO:0000139">
    <property type="term" value="C:Golgi membrane"/>
    <property type="evidence" value="ECO:0007669"/>
    <property type="project" value="TreeGrafter"/>
</dbReference>
<dbReference type="GeneID" id="28896113"/>
<dbReference type="Pfam" id="PF08552">
    <property type="entry name" value="Kei1"/>
    <property type="match status" value="1"/>
</dbReference>
<dbReference type="GO" id="GO:0070917">
    <property type="term" value="F:inositol phosphoceramide synthase regulator activity"/>
    <property type="evidence" value="ECO:0007669"/>
    <property type="project" value="InterPro"/>
</dbReference>
<gene>
    <name evidence="3" type="ORF">L228DRAFT_237823</name>
</gene>
<protein>
    <submittedName>
        <fullName evidence="3">DUF1753-domain-containing protein</fullName>
    </submittedName>
</protein>
<accession>A0A165HB43</accession>
<dbReference type="OMA" id="DQPVGFN"/>
<dbReference type="PANTHER" id="PTHR28077:SF1">
    <property type="entry name" value="INOSITOL PHOSPHORYLCERAMIDE SYNTHASE REGULATORY SUBUNIT KEI1"/>
    <property type="match status" value="1"/>
</dbReference>
<dbReference type="InterPro" id="IPR013862">
    <property type="entry name" value="Kei1"/>
</dbReference>
<evidence type="ECO:0000313" key="4">
    <source>
        <dbReference type="Proteomes" id="UP000076632"/>
    </source>
</evidence>
<dbReference type="Proteomes" id="UP000076632">
    <property type="component" value="Unassembled WGS sequence"/>
</dbReference>
<dbReference type="OrthoDB" id="3338076at2759"/>
<feature type="transmembrane region" description="Helical" evidence="2">
    <location>
        <begin position="60"/>
        <end position="78"/>
    </location>
</feature>
<keyword evidence="2" id="KW-1133">Transmembrane helix</keyword>
<dbReference type="AlphaFoldDB" id="A0A165HB43"/>
<dbReference type="PANTHER" id="PTHR28077">
    <property type="entry name" value="INOSITOL PHOSPHORYLCERAMIDE SYNTHASE REGULATORY SUBUNIT KEI1"/>
    <property type="match status" value="1"/>
</dbReference>
<dbReference type="GO" id="GO:0006673">
    <property type="term" value="P:inositol phosphoceramide metabolic process"/>
    <property type="evidence" value="ECO:0007669"/>
    <property type="project" value="InterPro"/>
</dbReference>